<feature type="region of interest" description="Disordered" evidence="4">
    <location>
        <begin position="1"/>
        <end position="26"/>
    </location>
</feature>
<evidence type="ECO:0000256" key="1">
    <source>
        <dbReference type="ARBA" id="ARBA00004123"/>
    </source>
</evidence>
<sequence length="110" mass="12585">MNPEKRKRESETESVENNKTGEGEETEVEEFFAILRRIHVAMKHFQQNNASRRRKLMTAKSAWKPSFEVEDFLCQVDDGLNGDRGVGYDLGVVTDRKDSGLDLNSEPKPI</sequence>
<accession>A0AAN9PP65</accession>
<feature type="compositionally biased region" description="Basic and acidic residues" evidence="4">
    <location>
        <begin position="1"/>
        <end position="11"/>
    </location>
</feature>
<dbReference type="Proteomes" id="UP001367508">
    <property type="component" value="Unassembled WGS sequence"/>
</dbReference>
<comment type="caution">
    <text evidence="5">The sequence shown here is derived from an EMBL/GenBank/DDBJ whole genome shotgun (WGS) entry which is preliminary data.</text>
</comment>
<gene>
    <name evidence="5" type="ORF">VNO77_39576</name>
</gene>
<name>A0AAN9PP65_CANGL</name>
<dbReference type="InterPro" id="IPR034577">
    <property type="entry name" value="NIMIN-2"/>
</dbReference>
<dbReference type="InterPro" id="IPR031425">
    <property type="entry name" value="NPR1/NH1-interacting"/>
</dbReference>
<evidence type="ECO:0000256" key="2">
    <source>
        <dbReference type="ARBA" id="ARBA00009937"/>
    </source>
</evidence>
<dbReference type="EMBL" id="JAYMYQ010000010">
    <property type="protein sequence ID" value="KAK7306935.1"/>
    <property type="molecule type" value="Genomic_DNA"/>
</dbReference>
<evidence type="ECO:0000313" key="5">
    <source>
        <dbReference type="EMBL" id="KAK7306935.1"/>
    </source>
</evidence>
<evidence type="ECO:0000256" key="3">
    <source>
        <dbReference type="ARBA" id="ARBA00023242"/>
    </source>
</evidence>
<dbReference type="GO" id="GO:0010112">
    <property type="term" value="P:regulation of systemic acquired resistance"/>
    <property type="evidence" value="ECO:0007669"/>
    <property type="project" value="InterPro"/>
</dbReference>
<evidence type="ECO:0000256" key="4">
    <source>
        <dbReference type="SAM" id="MobiDB-lite"/>
    </source>
</evidence>
<protein>
    <submittedName>
        <fullName evidence="5">Uncharacterized protein</fullName>
    </submittedName>
</protein>
<reference evidence="5 6" key="1">
    <citation type="submission" date="2024-01" db="EMBL/GenBank/DDBJ databases">
        <title>The genomes of 5 underutilized Papilionoideae crops provide insights into root nodulation and disease resistanc.</title>
        <authorList>
            <person name="Jiang F."/>
        </authorList>
    </citation>
    <scope>NUCLEOTIDE SEQUENCE [LARGE SCALE GENOMIC DNA]</scope>
    <source>
        <strain evidence="5">LVBAO_FW01</strain>
        <tissue evidence="5">Leaves</tissue>
    </source>
</reference>
<proteinExistence type="inferred from homology"/>
<dbReference type="Pfam" id="PF15699">
    <property type="entry name" value="NPR1_interact"/>
    <property type="match status" value="1"/>
</dbReference>
<organism evidence="5 6">
    <name type="scientific">Canavalia gladiata</name>
    <name type="common">Sword bean</name>
    <name type="synonym">Dolichos gladiatus</name>
    <dbReference type="NCBI Taxonomy" id="3824"/>
    <lineage>
        <taxon>Eukaryota</taxon>
        <taxon>Viridiplantae</taxon>
        <taxon>Streptophyta</taxon>
        <taxon>Embryophyta</taxon>
        <taxon>Tracheophyta</taxon>
        <taxon>Spermatophyta</taxon>
        <taxon>Magnoliopsida</taxon>
        <taxon>eudicotyledons</taxon>
        <taxon>Gunneridae</taxon>
        <taxon>Pentapetalae</taxon>
        <taxon>rosids</taxon>
        <taxon>fabids</taxon>
        <taxon>Fabales</taxon>
        <taxon>Fabaceae</taxon>
        <taxon>Papilionoideae</taxon>
        <taxon>50 kb inversion clade</taxon>
        <taxon>NPAAA clade</taxon>
        <taxon>indigoferoid/millettioid clade</taxon>
        <taxon>Phaseoleae</taxon>
        <taxon>Canavalia</taxon>
    </lineage>
</organism>
<dbReference type="AlphaFoldDB" id="A0AAN9PP65"/>
<comment type="subcellular location">
    <subcellularLocation>
        <location evidence="1">Nucleus</location>
    </subcellularLocation>
</comment>
<dbReference type="GO" id="GO:0005634">
    <property type="term" value="C:nucleus"/>
    <property type="evidence" value="ECO:0007669"/>
    <property type="project" value="UniProtKB-SubCell"/>
</dbReference>
<keyword evidence="3" id="KW-0539">Nucleus</keyword>
<keyword evidence="6" id="KW-1185">Reference proteome</keyword>
<dbReference type="PANTHER" id="PTHR35735">
    <property type="entry name" value="PROTEIN NIM1-INTERACTING 2"/>
    <property type="match status" value="1"/>
</dbReference>
<comment type="similarity">
    <text evidence="2">Belongs to the NPR1-interactor family.</text>
</comment>
<dbReference type="PANTHER" id="PTHR35735:SF8">
    <property type="entry name" value="PROTEIN NIM1-INTERACTING 2"/>
    <property type="match status" value="1"/>
</dbReference>
<evidence type="ECO:0000313" key="6">
    <source>
        <dbReference type="Proteomes" id="UP001367508"/>
    </source>
</evidence>